<name>A0A6F9DY15_9ASCI</name>
<dbReference type="Gene3D" id="1.25.40.20">
    <property type="entry name" value="Ankyrin repeat-containing domain"/>
    <property type="match status" value="1"/>
</dbReference>
<dbReference type="PROSITE" id="PS50216">
    <property type="entry name" value="DHHC"/>
    <property type="match status" value="1"/>
</dbReference>
<feature type="domain" description="Palmitoyltransferase DHHC" evidence="9">
    <location>
        <begin position="391"/>
        <end position="505"/>
    </location>
</feature>
<keyword evidence="8 10" id="KW-0012">Acyltransferase</keyword>
<comment type="subcellular location">
    <subcellularLocation>
        <location evidence="1">Membrane</location>
        <topology evidence="1">Multi-pass membrane protein</topology>
    </subcellularLocation>
</comment>
<evidence type="ECO:0000313" key="10">
    <source>
        <dbReference type="EMBL" id="CAB3267900.1"/>
    </source>
</evidence>
<feature type="repeat" description="ANK" evidence="7">
    <location>
        <begin position="157"/>
        <end position="189"/>
    </location>
</feature>
<dbReference type="Pfam" id="PF13637">
    <property type="entry name" value="Ank_4"/>
    <property type="match status" value="1"/>
</dbReference>
<sequence>MVMVDNETTGYSTIPLLSSDSPIKAPIGTPSHHEHDGKGDCCKNPGTGTVDQAKLLEDIFHVAKQGFLIPVQDIIDNLGISVLSQFDKDGNTPIHWAALGGHTHVLRYFVQIKAPLEIPAKNQLGAQPIHWACVNGHVSAVDILLQAGVSIDSVDNKGCTPLIIAAQYGKTMLAGFLMGKGARLQVVDKEGDNALHWAAFKGHCELTRLLIYSGFNPKQKDNFGQCPLHLAALSGDLMTVKLLCEQDGGDIDLEDHNNNTPVKLAKGRKYAEVTGYFDSLKNKRTSYLPAFDFKTIFFGPPGKTKGAFMFLILATCCYGYPAYLFKVLPYTMDFQYLHILFVLNTAMMWYCLIKAHNLDPGFLPKNVDEYDQALRQVAYYDEWKQGQNPLSRLCHTCRLVRPLRAKHCRVTNRCVKHFDHYCPYIYNVVGYKNRHYFLLFLYGMLVTLLTGDYFVWYMTKHFPLDIILVVGGVIMGMFTFVTFGLSFFTTYQALNNVTTNERLNANRYEYLKDGNGKFHNPFDQGVVKNMKEFFHLKQPMELSSDGSISSTQHSIV</sequence>
<dbReference type="PROSITE" id="PS50297">
    <property type="entry name" value="ANK_REP_REGION"/>
    <property type="match status" value="4"/>
</dbReference>
<feature type="transmembrane region" description="Helical" evidence="8">
    <location>
        <begin position="462"/>
        <end position="488"/>
    </location>
</feature>
<dbReference type="GO" id="GO:0019706">
    <property type="term" value="F:protein-cysteine S-palmitoyltransferase activity"/>
    <property type="evidence" value="ECO:0007669"/>
    <property type="project" value="UniProtKB-EC"/>
</dbReference>
<comment type="domain">
    <text evidence="8">The DHHC domain is required for palmitoyltransferase activity.</text>
</comment>
<keyword evidence="8 10" id="KW-0808">Transferase</keyword>
<evidence type="ECO:0000256" key="1">
    <source>
        <dbReference type="ARBA" id="ARBA00004141"/>
    </source>
</evidence>
<feature type="repeat" description="ANK" evidence="7">
    <location>
        <begin position="223"/>
        <end position="256"/>
    </location>
</feature>
<dbReference type="EMBL" id="LR792038">
    <property type="protein sequence ID" value="CAB3267900.1"/>
    <property type="molecule type" value="mRNA"/>
</dbReference>
<dbReference type="PANTHER" id="PTHR24161">
    <property type="entry name" value="ANK_REP_REGION DOMAIN-CONTAINING PROTEIN-RELATED"/>
    <property type="match status" value="1"/>
</dbReference>
<evidence type="ECO:0000256" key="5">
    <source>
        <dbReference type="ARBA" id="ARBA00023043"/>
    </source>
</evidence>
<keyword evidence="2 8" id="KW-0812">Transmembrane</keyword>
<feature type="transmembrane region" description="Helical" evidence="8">
    <location>
        <begin position="436"/>
        <end position="456"/>
    </location>
</feature>
<dbReference type="SMART" id="SM00248">
    <property type="entry name" value="ANK"/>
    <property type="match status" value="5"/>
</dbReference>
<dbReference type="GO" id="GO:0000139">
    <property type="term" value="C:Golgi membrane"/>
    <property type="evidence" value="ECO:0007669"/>
    <property type="project" value="TreeGrafter"/>
</dbReference>
<accession>A0A6F9DY15</accession>
<dbReference type="PROSITE" id="PS50088">
    <property type="entry name" value="ANK_REPEAT"/>
    <property type="match status" value="5"/>
</dbReference>
<evidence type="ECO:0000256" key="3">
    <source>
        <dbReference type="ARBA" id="ARBA00022737"/>
    </source>
</evidence>
<feature type="repeat" description="ANK" evidence="7">
    <location>
        <begin position="89"/>
        <end position="121"/>
    </location>
</feature>
<protein>
    <recommendedName>
        <fullName evidence="8">Palmitoyltransferase</fullName>
        <ecNumber evidence="8">2.3.1.225</ecNumber>
    </recommendedName>
</protein>
<dbReference type="Pfam" id="PF12796">
    <property type="entry name" value="Ank_2"/>
    <property type="match status" value="1"/>
</dbReference>
<organism evidence="10">
    <name type="scientific">Phallusia mammillata</name>
    <dbReference type="NCBI Taxonomy" id="59560"/>
    <lineage>
        <taxon>Eukaryota</taxon>
        <taxon>Metazoa</taxon>
        <taxon>Chordata</taxon>
        <taxon>Tunicata</taxon>
        <taxon>Ascidiacea</taxon>
        <taxon>Phlebobranchia</taxon>
        <taxon>Ascidiidae</taxon>
        <taxon>Phallusia</taxon>
    </lineage>
</organism>
<evidence type="ECO:0000256" key="6">
    <source>
        <dbReference type="ARBA" id="ARBA00023136"/>
    </source>
</evidence>
<comment type="similarity">
    <text evidence="8">Belongs to the DHHC palmitoyltransferase family.</text>
</comment>
<proteinExistence type="evidence at transcript level"/>
<dbReference type="EC" id="2.3.1.225" evidence="8"/>
<dbReference type="InterPro" id="IPR002110">
    <property type="entry name" value="Ankyrin_rpt"/>
</dbReference>
<dbReference type="PANTHER" id="PTHR24161:SF17">
    <property type="entry name" value="PALMITOYLTRANSFERASE"/>
    <property type="match status" value="1"/>
</dbReference>
<dbReference type="InterPro" id="IPR001594">
    <property type="entry name" value="Palmitoyltrfase_DHHC"/>
</dbReference>
<gene>
    <name evidence="10" type="primary">Zdhhc17-002</name>
</gene>
<keyword evidence="5 7" id="KW-0040">ANK repeat</keyword>
<dbReference type="SUPFAM" id="SSF48403">
    <property type="entry name" value="Ankyrin repeat"/>
    <property type="match status" value="1"/>
</dbReference>
<feature type="transmembrane region" description="Helical" evidence="8">
    <location>
        <begin position="336"/>
        <end position="353"/>
    </location>
</feature>
<keyword evidence="6 8" id="KW-0472">Membrane</keyword>
<keyword evidence="4 8" id="KW-1133">Transmembrane helix</keyword>
<evidence type="ECO:0000256" key="4">
    <source>
        <dbReference type="ARBA" id="ARBA00022989"/>
    </source>
</evidence>
<evidence type="ECO:0000259" key="9">
    <source>
        <dbReference type="Pfam" id="PF01529"/>
    </source>
</evidence>
<feature type="repeat" description="ANK" evidence="7">
    <location>
        <begin position="124"/>
        <end position="156"/>
    </location>
</feature>
<reference evidence="10" key="1">
    <citation type="submission" date="2020-04" db="EMBL/GenBank/DDBJ databases">
        <authorList>
            <person name="Neveu A P."/>
        </authorList>
    </citation>
    <scope>NUCLEOTIDE SEQUENCE</scope>
    <source>
        <tissue evidence="10">Whole embryo</tissue>
    </source>
</reference>
<evidence type="ECO:0000256" key="7">
    <source>
        <dbReference type="PROSITE-ProRule" id="PRU00023"/>
    </source>
</evidence>
<dbReference type="Pfam" id="PF00023">
    <property type="entry name" value="Ank"/>
    <property type="match status" value="1"/>
</dbReference>
<comment type="catalytic activity">
    <reaction evidence="8">
        <text>L-cysteinyl-[protein] + hexadecanoyl-CoA = S-hexadecanoyl-L-cysteinyl-[protein] + CoA</text>
        <dbReference type="Rhea" id="RHEA:36683"/>
        <dbReference type="Rhea" id="RHEA-COMP:10131"/>
        <dbReference type="Rhea" id="RHEA-COMP:11032"/>
        <dbReference type="ChEBI" id="CHEBI:29950"/>
        <dbReference type="ChEBI" id="CHEBI:57287"/>
        <dbReference type="ChEBI" id="CHEBI:57379"/>
        <dbReference type="ChEBI" id="CHEBI:74151"/>
        <dbReference type="EC" id="2.3.1.225"/>
    </reaction>
</comment>
<keyword evidence="3" id="KW-0677">Repeat</keyword>
<feature type="transmembrane region" description="Helical" evidence="8">
    <location>
        <begin position="306"/>
        <end position="324"/>
    </location>
</feature>
<feature type="repeat" description="ANK" evidence="7">
    <location>
        <begin position="190"/>
        <end position="222"/>
    </location>
</feature>
<evidence type="ECO:0000256" key="2">
    <source>
        <dbReference type="ARBA" id="ARBA00022692"/>
    </source>
</evidence>
<dbReference type="AlphaFoldDB" id="A0A6F9DY15"/>
<dbReference type="Pfam" id="PF01529">
    <property type="entry name" value="DHHC"/>
    <property type="match status" value="1"/>
</dbReference>
<dbReference type="InterPro" id="IPR036770">
    <property type="entry name" value="Ankyrin_rpt-contain_sf"/>
</dbReference>
<evidence type="ECO:0000256" key="8">
    <source>
        <dbReference type="RuleBase" id="RU079119"/>
    </source>
</evidence>